<evidence type="ECO:0000256" key="8">
    <source>
        <dbReference type="RuleBase" id="RU000416"/>
    </source>
</evidence>
<dbReference type="GO" id="GO:0032259">
    <property type="term" value="P:methylation"/>
    <property type="evidence" value="ECO:0007669"/>
    <property type="project" value="UniProtKB-KW"/>
</dbReference>
<dbReference type="SUPFAM" id="SSF53335">
    <property type="entry name" value="S-adenosyl-L-methionine-dependent methyltransferases"/>
    <property type="match status" value="1"/>
</dbReference>
<evidence type="ECO:0000313" key="10">
    <source>
        <dbReference type="Proteomes" id="UP000236000"/>
    </source>
</evidence>
<dbReference type="PANTHER" id="PTHR10629:SF52">
    <property type="entry name" value="DNA (CYTOSINE-5)-METHYLTRANSFERASE 1"/>
    <property type="match status" value="1"/>
</dbReference>
<dbReference type="RefSeq" id="WP_102713633.1">
    <property type="nucleotide sequence ID" value="NZ_PJKA01000010.1"/>
</dbReference>
<dbReference type="AlphaFoldDB" id="A0A2N8HE41"/>
<gene>
    <name evidence="9" type="ORF">CXU22_06205</name>
</gene>
<dbReference type="OrthoDB" id="9813719at2"/>
<dbReference type="InterPro" id="IPR029063">
    <property type="entry name" value="SAM-dependent_MTases_sf"/>
</dbReference>
<keyword evidence="5" id="KW-0680">Restriction system</keyword>
<dbReference type="PROSITE" id="PS51679">
    <property type="entry name" value="SAM_MT_C5"/>
    <property type="match status" value="1"/>
</dbReference>
<evidence type="ECO:0000256" key="7">
    <source>
        <dbReference type="PROSITE-ProRule" id="PRU01016"/>
    </source>
</evidence>
<dbReference type="Proteomes" id="UP000236000">
    <property type="component" value="Unassembled WGS sequence"/>
</dbReference>
<evidence type="ECO:0000313" key="9">
    <source>
        <dbReference type="EMBL" id="PNC18220.1"/>
    </source>
</evidence>
<evidence type="ECO:0000256" key="3">
    <source>
        <dbReference type="ARBA" id="ARBA00022679"/>
    </source>
</evidence>
<evidence type="ECO:0000256" key="4">
    <source>
        <dbReference type="ARBA" id="ARBA00022691"/>
    </source>
</evidence>
<comment type="catalytic activity">
    <reaction evidence="6">
        <text>a 2'-deoxycytidine in DNA + S-adenosyl-L-methionine = a 5-methyl-2'-deoxycytidine in DNA + S-adenosyl-L-homocysteine + H(+)</text>
        <dbReference type="Rhea" id="RHEA:13681"/>
        <dbReference type="Rhea" id="RHEA-COMP:11369"/>
        <dbReference type="Rhea" id="RHEA-COMP:11370"/>
        <dbReference type="ChEBI" id="CHEBI:15378"/>
        <dbReference type="ChEBI" id="CHEBI:57856"/>
        <dbReference type="ChEBI" id="CHEBI:59789"/>
        <dbReference type="ChEBI" id="CHEBI:85452"/>
        <dbReference type="ChEBI" id="CHEBI:85454"/>
        <dbReference type="EC" id="2.1.1.37"/>
    </reaction>
</comment>
<dbReference type="GO" id="GO:0003886">
    <property type="term" value="F:DNA (cytosine-5-)-methyltransferase activity"/>
    <property type="evidence" value="ECO:0007669"/>
    <property type="project" value="UniProtKB-EC"/>
</dbReference>
<dbReference type="PANTHER" id="PTHR10629">
    <property type="entry name" value="CYTOSINE-SPECIFIC METHYLTRANSFERASE"/>
    <property type="match status" value="1"/>
</dbReference>
<comment type="similarity">
    <text evidence="7 8">Belongs to the class I-like SAM-binding methyltransferase superfamily. C5-methyltransferase family.</text>
</comment>
<dbReference type="Pfam" id="PF00145">
    <property type="entry name" value="DNA_methylase"/>
    <property type="match status" value="2"/>
</dbReference>
<dbReference type="GO" id="GO:0003677">
    <property type="term" value="F:DNA binding"/>
    <property type="evidence" value="ECO:0007669"/>
    <property type="project" value="TreeGrafter"/>
</dbReference>
<comment type="caution">
    <text evidence="9">The sequence shown here is derived from an EMBL/GenBank/DDBJ whole genome shotgun (WGS) entry which is preliminary data.</text>
</comment>
<feature type="active site" evidence="7">
    <location>
        <position position="139"/>
    </location>
</feature>
<dbReference type="EMBL" id="PJKA01000010">
    <property type="protein sequence ID" value="PNC18220.1"/>
    <property type="molecule type" value="Genomic_DNA"/>
</dbReference>
<dbReference type="PRINTS" id="PR00105">
    <property type="entry name" value="C5METTRFRASE"/>
</dbReference>
<dbReference type="InterPro" id="IPR050390">
    <property type="entry name" value="C5-Methyltransferase"/>
</dbReference>
<protein>
    <recommendedName>
        <fullName evidence="1">DNA (cytosine-5-)-methyltransferase</fullName>
        <ecNumber evidence="1">2.1.1.37</ecNumber>
    </recommendedName>
</protein>
<organism evidence="9 10">
    <name type="scientific">Akkermansia muciniphila</name>
    <dbReference type="NCBI Taxonomy" id="239935"/>
    <lineage>
        <taxon>Bacteria</taxon>
        <taxon>Pseudomonadati</taxon>
        <taxon>Verrucomicrobiota</taxon>
        <taxon>Verrucomicrobiia</taxon>
        <taxon>Verrucomicrobiales</taxon>
        <taxon>Akkermansiaceae</taxon>
        <taxon>Akkermansia</taxon>
    </lineage>
</organism>
<keyword evidence="3 7" id="KW-0808">Transferase</keyword>
<dbReference type="GO" id="GO:0009307">
    <property type="term" value="P:DNA restriction-modification system"/>
    <property type="evidence" value="ECO:0007669"/>
    <property type="project" value="UniProtKB-KW"/>
</dbReference>
<name>A0A2N8HE41_9BACT</name>
<sequence length="531" mass="61870">MSHLSKYIPVIDLFAGPGGLNEGFSSPVYGQLRFKTALSIEMDQHAYLTLSLRAFYRYFIYQGKYVPQEYYQYISGDKSITRERLFEMYPKAADVATKETICAELGGDSHKYTEDYFDKRIATALNGVDNWLLIGGPPCQAYSLVGRSRRLGGLKNDLKNQDQAEKEFYSDHRHKLYRQYLRILAVHSPSVFVMENVKGILSSKLDGEYIFPKIIEDLKHPSESVNIYGWISTNQHHYHILSFVTGEEPENFLDYLIKSENYGIPQARHRVILLGIREDIWNNINGRIKPLKEKDQVTLRDVIQDIPPLRSGFSKRKDGLTEWKAYLEQFEEMSFFTDLPEQVRNTIATYNRTRRKFQAERKSSQEYIAPQSSIWETDPDLKNYANHESRTHMDTDLYRYFYTAVMGELNGRSPQLRDFPPELLPNHRNVIRKNVGEEQKFADRFKVQRWDVPSSTVTSHISKDGHYFIHPDPLQCRSLTVREAARIQTFPDNYFFEGNRTQQYHQVGNAVPPYLAKQLAEIVYDILCRAS</sequence>
<evidence type="ECO:0000256" key="1">
    <source>
        <dbReference type="ARBA" id="ARBA00011975"/>
    </source>
</evidence>
<dbReference type="Gene3D" id="3.90.120.10">
    <property type="entry name" value="DNA Methylase, subunit A, domain 2"/>
    <property type="match status" value="1"/>
</dbReference>
<dbReference type="GO" id="GO:0044027">
    <property type="term" value="P:negative regulation of gene expression via chromosomal CpG island methylation"/>
    <property type="evidence" value="ECO:0007669"/>
    <property type="project" value="TreeGrafter"/>
</dbReference>
<proteinExistence type="inferred from homology"/>
<evidence type="ECO:0000256" key="2">
    <source>
        <dbReference type="ARBA" id="ARBA00022603"/>
    </source>
</evidence>
<dbReference type="NCBIfam" id="TIGR00675">
    <property type="entry name" value="dcm"/>
    <property type="match status" value="1"/>
</dbReference>
<dbReference type="Gene3D" id="3.40.50.150">
    <property type="entry name" value="Vaccinia Virus protein VP39"/>
    <property type="match status" value="1"/>
</dbReference>
<evidence type="ECO:0000256" key="6">
    <source>
        <dbReference type="ARBA" id="ARBA00047422"/>
    </source>
</evidence>
<keyword evidence="4 7" id="KW-0949">S-adenosyl-L-methionine</keyword>
<evidence type="ECO:0000256" key="5">
    <source>
        <dbReference type="ARBA" id="ARBA00022747"/>
    </source>
</evidence>
<accession>A0A2N8HE41</accession>
<dbReference type="EC" id="2.1.1.37" evidence="1"/>
<dbReference type="InterPro" id="IPR001525">
    <property type="entry name" value="C5_MeTfrase"/>
</dbReference>
<reference evidence="9 10" key="1">
    <citation type="journal article" date="2017" name="BMC Genomics">
        <title>Genome sequencing of 39 Akkermansia muciniphila isolates reveals its population structure, genomic and functional diverisity, and global distribution in mammalian gut microbiotas.</title>
        <authorList>
            <person name="Guo X."/>
            <person name="Li S."/>
            <person name="Zhang J."/>
            <person name="Wu F."/>
            <person name="Li X."/>
            <person name="Wu D."/>
            <person name="Zhang M."/>
            <person name="Ou Z."/>
            <person name="Jie Z."/>
            <person name="Yan Q."/>
            <person name="Li P."/>
            <person name="Yi J."/>
            <person name="Peng Y."/>
        </authorList>
    </citation>
    <scope>NUCLEOTIDE SEQUENCE [LARGE SCALE GENOMIC DNA]</scope>
    <source>
        <strain evidence="9 10">GP24</strain>
    </source>
</reference>
<keyword evidence="2 7" id="KW-0489">Methyltransferase</keyword>